<proteinExistence type="predicted"/>
<reference evidence="1" key="1">
    <citation type="submission" date="2021-03" db="EMBL/GenBank/DDBJ databases">
        <authorList>
            <person name="Tran Van P."/>
        </authorList>
    </citation>
    <scope>NUCLEOTIDE SEQUENCE</scope>
</reference>
<name>A0ABN7NXU0_TIMPD</name>
<comment type="caution">
    <text evidence="1">The sequence shown here is derived from an EMBL/GenBank/DDBJ whole genome shotgun (WGS) entry which is preliminary data.</text>
</comment>
<gene>
    <name evidence="1" type="ORF">TPAB3V08_LOCUS7471</name>
</gene>
<protein>
    <submittedName>
        <fullName evidence="1">Uncharacterized protein</fullName>
    </submittedName>
</protein>
<evidence type="ECO:0000313" key="1">
    <source>
        <dbReference type="EMBL" id="CAG2060515.1"/>
    </source>
</evidence>
<sequence length="140" mass="16052">MKRFYFCLFENQIVDKIKGKVSEEVFYVMKEIILNVASVIFDFDSIKYLVKSVTATFLKKTDIAYSRPVTLLCHLYLEGIRQAQSPKIEFCRGSRAVSVNSIDLSFHELSQLFHERGVFRVPTLRFLSASSSIPDNAGEK</sequence>
<accession>A0ABN7NXU0</accession>
<dbReference type="EMBL" id="CAJPIN010012608">
    <property type="protein sequence ID" value="CAG2060515.1"/>
    <property type="molecule type" value="Genomic_DNA"/>
</dbReference>
<evidence type="ECO:0000313" key="2">
    <source>
        <dbReference type="Proteomes" id="UP001153148"/>
    </source>
</evidence>
<organism evidence="1 2">
    <name type="scientific">Timema podura</name>
    <name type="common">Walking stick</name>
    <dbReference type="NCBI Taxonomy" id="61482"/>
    <lineage>
        <taxon>Eukaryota</taxon>
        <taxon>Metazoa</taxon>
        <taxon>Ecdysozoa</taxon>
        <taxon>Arthropoda</taxon>
        <taxon>Hexapoda</taxon>
        <taxon>Insecta</taxon>
        <taxon>Pterygota</taxon>
        <taxon>Neoptera</taxon>
        <taxon>Polyneoptera</taxon>
        <taxon>Phasmatodea</taxon>
        <taxon>Timematodea</taxon>
        <taxon>Timematoidea</taxon>
        <taxon>Timematidae</taxon>
        <taxon>Timema</taxon>
    </lineage>
</organism>
<dbReference type="Proteomes" id="UP001153148">
    <property type="component" value="Unassembled WGS sequence"/>
</dbReference>
<keyword evidence="2" id="KW-1185">Reference proteome</keyword>